<comment type="caution">
    <text evidence="2">The sequence shown here is derived from an EMBL/GenBank/DDBJ whole genome shotgun (WGS) entry which is preliminary data.</text>
</comment>
<feature type="compositionally biased region" description="Acidic residues" evidence="1">
    <location>
        <begin position="42"/>
        <end position="69"/>
    </location>
</feature>
<evidence type="ECO:0000313" key="2">
    <source>
        <dbReference type="EMBL" id="KAL0948513.1"/>
    </source>
</evidence>
<evidence type="ECO:0000313" key="3">
    <source>
        <dbReference type="Proteomes" id="UP001556367"/>
    </source>
</evidence>
<evidence type="ECO:0000256" key="1">
    <source>
        <dbReference type="SAM" id="MobiDB-lite"/>
    </source>
</evidence>
<dbReference type="EMBL" id="JASNQZ010000014">
    <property type="protein sequence ID" value="KAL0948513.1"/>
    <property type="molecule type" value="Genomic_DNA"/>
</dbReference>
<protein>
    <submittedName>
        <fullName evidence="2">Uncharacterized protein</fullName>
    </submittedName>
</protein>
<organism evidence="2 3">
    <name type="scientific">Hohenbuehelia grisea</name>
    <dbReference type="NCBI Taxonomy" id="104357"/>
    <lineage>
        <taxon>Eukaryota</taxon>
        <taxon>Fungi</taxon>
        <taxon>Dikarya</taxon>
        <taxon>Basidiomycota</taxon>
        <taxon>Agaricomycotina</taxon>
        <taxon>Agaricomycetes</taxon>
        <taxon>Agaricomycetidae</taxon>
        <taxon>Agaricales</taxon>
        <taxon>Pleurotineae</taxon>
        <taxon>Pleurotaceae</taxon>
        <taxon>Hohenbuehelia</taxon>
    </lineage>
</organism>
<name>A0ABR3IYX2_9AGAR</name>
<feature type="region of interest" description="Disordered" evidence="1">
    <location>
        <begin position="24"/>
        <end position="69"/>
    </location>
</feature>
<accession>A0ABR3IYX2</accession>
<dbReference type="Proteomes" id="UP001556367">
    <property type="component" value="Unassembled WGS sequence"/>
</dbReference>
<proteinExistence type="predicted"/>
<sequence length="69" mass="7792">MTPIYLPKNFLDISDPRLQEMLHSDPDVDAAEIEGDAPALNEPDDNDYDGLNDDSDDHEDQDEDDDTNE</sequence>
<gene>
    <name evidence="2" type="ORF">HGRIS_011073</name>
</gene>
<keyword evidence="3" id="KW-1185">Reference proteome</keyword>
<reference evidence="3" key="1">
    <citation type="submission" date="2024-06" db="EMBL/GenBank/DDBJ databases">
        <title>Multi-omics analyses provide insights into the biosynthesis of the anticancer antibiotic pleurotin in Hohenbuehelia grisea.</title>
        <authorList>
            <person name="Weaver J.A."/>
            <person name="Alberti F."/>
        </authorList>
    </citation>
    <scope>NUCLEOTIDE SEQUENCE [LARGE SCALE GENOMIC DNA]</scope>
    <source>
        <strain evidence="3">T-177</strain>
    </source>
</reference>